<evidence type="ECO:0000313" key="2">
    <source>
        <dbReference type="EMBL" id="SCG77213.1"/>
    </source>
</evidence>
<keyword evidence="3" id="KW-1185">Reference proteome</keyword>
<feature type="coiled-coil region" evidence="1">
    <location>
        <begin position="36"/>
        <end position="63"/>
    </location>
</feature>
<keyword evidence="1" id="KW-0175">Coiled coil</keyword>
<accession>A0A1C5K341</accession>
<reference evidence="3" key="1">
    <citation type="submission" date="2016-06" db="EMBL/GenBank/DDBJ databases">
        <authorList>
            <person name="Varghese N."/>
            <person name="Submissions Spin"/>
        </authorList>
    </citation>
    <scope>NUCLEOTIDE SEQUENCE [LARGE SCALE GENOMIC DNA]</scope>
    <source>
        <strain evidence="3">DSM 44983</strain>
    </source>
</reference>
<name>A0A1C5K341_9ACTN</name>
<organism evidence="2 3">
    <name type="scientific">Micromonospora rifamycinica</name>
    <dbReference type="NCBI Taxonomy" id="291594"/>
    <lineage>
        <taxon>Bacteria</taxon>
        <taxon>Bacillati</taxon>
        <taxon>Actinomycetota</taxon>
        <taxon>Actinomycetes</taxon>
        <taxon>Micromonosporales</taxon>
        <taxon>Micromonosporaceae</taxon>
        <taxon>Micromonospora</taxon>
    </lineage>
</organism>
<dbReference type="Proteomes" id="UP000198226">
    <property type="component" value="Chromosome I"/>
</dbReference>
<dbReference type="EMBL" id="LT607752">
    <property type="protein sequence ID" value="SCG77213.1"/>
    <property type="molecule type" value="Genomic_DNA"/>
</dbReference>
<evidence type="ECO:0000313" key="3">
    <source>
        <dbReference type="Proteomes" id="UP000198226"/>
    </source>
</evidence>
<gene>
    <name evidence="2" type="ORF">GA0070623_4206</name>
</gene>
<sequence length="94" mass="10215">MHGLAYCLARDDGSVANLESAVRKLRAAQTGVPRAEERAAKLIAEARAQVKAARAELAEAIRAADRDGTRQVDIVAATGYSRERIRQIIRNAED</sequence>
<proteinExistence type="predicted"/>
<evidence type="ECO:0000256" key="1">
    <source>
        <dbReference type="SAM" id="Coils"/>
    </source>
</evidence>
<dbReference type="AlphaFoldDB" id="A0A1C5K341"/>
<protein>
    <submittedName>
        <fullName evidence="2">Uncharacterized protein</fullName>
    </submittedName>
</protein>